<dbReference type="AlphaFoldDB" id="A0AAD5SK95"/>
<comment type="caution">
    <text evidence="2">The sequence shown here is derived from an EMBL/GenBank/DDBJ whole genome shotgun (WGS) entry which is preliminary data.</text>
</comment>
<dbReference type="InterPro" id="IPR003131">
    <property type="entry name" value="T1-type_BTB"/>
</dbReference>
<dbReference type="CDD" id="cd18316">
    <property type="entry name" value="BTB_POZ_KCTD-like"/>
    <property type="match status" value="1"/>
</dbReference>
<evidence type="ECO:0000259" key="1">
    <source>
        <dbReference type="PROSITE" id="PS50097"/>
    </source>
</evidence>
<organism evidence="2 3">
    <name type="scientific">Rhizophlyctis rosea</name>
    <dbReference type="NCBI Taxonomy" id="64517"/>
    <lineage>
        <taxon>Eukaryota</taxon>
        <taxon>Fungi</taxon>
        <taxon>Fungi incertae sedis</taxon>
        <taxon>Chytridiomycota</taxon>
        <taxon>Chytridiomycota incertae sedis</taxon>
        <taxon>Chytridiomycetes</taxon>
        <taxon>Rhizophlyctidales</taxon>
        <taxon>Rhizophlyctidaceae</taxon>
        <taxon>Rhizophlyctis</taxon>
    </lineage>
</organism>
<accession>A0AAD5SK95</accession>
<gene>
    <name evidence="2" type="ORF">HK097_010583</name>
</gene>
<dbReference type="InterPro" id="IPR045068">
    <property type="entry name" value="BACURD1-3"/>
</dbReference>
<feature type="domain" description="BTB" evidence="1">
    <location>
        <begin position="12"/>
        <end position="78"/>
    </location>
</feature>
<dbReference type="PROSITE" id="PS50097">
    <property type="entry name" value="BTB"/>
    <property type="match status" value="1"/>
</dbReference>
<protein>
    <recommendedName>
        <fullName evidence="1">BTB domain-containing protein</fullName>
    </recommendedName>
</protein>
<dbReference type="SUPFAM" id="SSF54695">
    <property type="entry name" value="POZ domain"/>
    <property type="match status" value="1"/>
</dbReference>
<dbReference type="Gene3D" id="3.30.710.10">
    <property type="entry name" value="Potassium Channel Kv1.1, Chain A"/>
    <property type="match status" value="1"/>
</dbReference>
<dbReference type="PANTHER" id="PTHR11145">
    <property type="entry name" value="BTB/POZ DOMAIN-CONTAINING ADAPTER FOR CUL3-MEDIATED RHOA DEGRADATION PROTEIN FAMILY MEMBER"/>
    <property type="match status" value="1"/>
</dbReference>
<dbReference type="Pfam" id="PF02214">
    <property type="entry name" value="BTB_2"/>
    <property type="match status" value="1"/>
</dbReference>
<reference evidence="2" key="1">
    <citation type="submission" date="2020-05" db="EMBL/GenBank/DDBJ databases">
        <title>Phylogenomic resolution of chytrid fungi.</title>
        <authorList>
            <person name="Stajich J.E."/>
            <person name="Amses K."/>
            <person name="Simmons R."/>
            <person name="Seto K."/>
            <person name="Myers J."/>
            <person name="Bonds A."/>
            <person name="Quandt C.A."/>
            <person name="Barry K."/>
            <person name="Liu P."/>
            <person name="Grigoriev I."/>
            <person name="Longcore J.E."/>
            <person name="James T.Y."/>
        </authorList>
    </citation>
    <scope>NUCLEOTIDE SEQUENCE</scope>
    <source>
        <strain evidence="2">JEL0318</strain>
    </source>
</reference>
<dbReference type="PANTHER" id="PTHR11145:SF8">
    <property type="entry name" value="RE57120P"/>
    <property type="match status" value="1"/>
</dbReference>
<keyword evidence="3" id="KW-1185">Reference proteome</keyword>
<evidence type="ECO:0000313" key="3">
    <source>
        <dbReference type="Proteomes" id="UP001212841"/>
    </source>
</evidence>
<dbReference type="InterPro" id="IPR000210">
    <property type="entry name" value="BTB/POZ_dom"/>
</dbReference>
<name>A0AAD5SK95_9FUNG</name>
<evidence type="ECO:0000313" key="2">
    <source>
        <dbReference type="EMBL" id="KAJ3057223.1"/>
    </source>
</evidence>
<dbReference type="Proteomes" id="UP001212841">
    <property type="component" value="Unassembled WGS sequence"/>
</dbReference>
<proteinExistence type="predicted"/>
<sequence>MTTTASLEDYPDLIDLDLGGKHFRTTRSTLVTSPMLESLVTKHWKERSTAGAIFIDRSPDMFQIILDWLREGTITHHLPSDDQQKKQFLQRLRAEARYYLLTELEEDISSILAQPPAKTIFSPNLYVRFCRIANQQNYNYNIVPVSNACAVDAASEITITTLTYNEIKALEHVVDLKASRILAKGYQNPYEVSKLYRSVDDEFSVLLIPADGAFAV</sequence>
<dbReference type="EMBL" id="JADGJD010000008">
    <property type="protein sequence ID" value="KAJ3057223.1"/>
    <property type="molecule type" value="Genomic_DNA"/>
</dbReference>
<dbReference type="SMART" id="SM00225">
    <property type="entry name" value="BTB"/>
    <property type="match status" value="1"/>
</dbReference>
<dbReference type="GO" id="GO:0051260">
    <property type="term" value="P:protein homooligomerization"/>
    <property type="evidence" value="ECO:0007669"/>
    <property type="project" value="InterPro"/>
</dbReference>
<dbReference type="InterPro" id="IPR011333">
    <property type="entry name" value="SKP1/BTB/POZ_sf"/>
</dbReference>